<dbReference type="RefSeq" id="XP_073937800.1">
    <property type="nucleotide sequence ID" value="XM_074081699.1"/>
</dbReference>
<gene>
    <name evidence="2" type="primary">Tmem217b</name>
</gene>
<keyword evidence="1" id="KW-1185">Reference proteome</keyword>
<reference evidence="2" key="1">
    <citation type="submission" date="2025-08" db="UniProtKB">
        <authorList>
            <consortium name="RefSeq"/>
        </authorList>
    </citation>
    <scope>IDENTIFICATION</scope>
</reference>
<name>A0AC58N8B3_CASCN</name>
<organism evidence="1 2">
    <name type="scientific">Castor canadensis</name>
    <name type="common">American beaver</name>
    <dbReference type="NCBI Taxonomy" id="51338"/>
    <lineage>
        <taxon>Eukaryota</taxon>
        <taxon>Metazoa</taxon>
        <taxon>Chordata</taxon>
        <taxon>Craniata</taxon>
        <taxon>Vertebrata</taxon>
        <taxon>Euteleostomi</taxon>
        <taxon>Mammalia</taxon>
        <taxon>Eutheria</taxon>
        <taxon>Euarchontoglires</taxon>
        <taxon>Glires</taxon>
        <taxon>Rodentia</taxon>
        <taxon>Castorimorpha</taxon>
        <taxon>Castoridae</taxon>
        <taxon>Castor</taxon>
    </lineage>
</organism>
<proteinExistence type="predicted"/>
<keyword evidence="2" id="KW-0812">Transmembrane</keyword>
<evidence type="ECO:0000313" key="2">
    <source>
        <dbReference type="RefSeq" id="XP_073937800.1"/>
    </source>
</evidence>
<keyword evidence="2" id="KW-0472">Membrane</keyword>
<protein>
    <submittedName>
        <fullName evidence="2">Transmembrane protein 217B</fullName>
    </submittedName>
</protein>
<sequence length="184" mass="21674">MNTRLLSLMAGIFSVLNTIQFFILELNQSTYIGFEDKYSIFLDTNSELASWVILYKQRISTCLSTITILVSFILLYSVIKSIYIGLPIYTMWIVTYELLNFSIVLLIQGLIKEQFRELSYLHLIFQISRMLLHFCCLPFIIKHGYILYKEPRTMVKIGRRRHSSISTTDSWSAMGLRMMYRKLH</sequence>
<accession>A0AC58N8B3</accession>
<dbReference type="Proteomes" id="UP001732720">
    <property type="component" value="Chromosome 8"/>
</dbReference>
<evidence type="ECO:0000313" key="1">
    <source>
        <dbReference type="Proteomes" id="UP001732720"/>
    </source>
</evidence>